<proteinExistence type="predicted"/>
<sequence length="130" mass="14223">MLFFAILPKADLGIEMLVISASLFLSELDKSGKEKEGYEGGGRGKWGETGDLTKELEGWMERSGGRVEESKDLEEINRLGRGIGWVWGRNWGLGDSDGCGYEEIYGENKSRNLDEVIGSSGEGVLDAESN</sequence>
<accession>A0ABD6E6P8</accession>
<name>A0ABD6E6P8_9BILA</name>
<gene>
    <name evidence="1" type="ORF">AB6A40_000533</name>
</gene>
<dbReference type="Proteomes" id="UP001608902">
    <property type="component" value="Unassembled WGS sequence"/>
</dbReference>
<dbReference type="EMBL" id="JBGFUD010000153">
    <property type="protein sequence ID" value="MFH4973824.1"/>
    <property type="molecule type" value="Genomic_DNA"/>
</dbReference>
<keyword evidence="2" id="KW-1185">Reference proteome</keyword>
<organism evidence="1 2">
    <name type="scientific">Gnathostoma spinigerum</name>
    <dbReference type="NCBI Taxonomy" id="75299"/>
    <lineage>
        <taxon>Eukaryota</taxon>
        <taxon>Metazoa</taxon>
        <taxon>Ecdysozoa</taxon>
        <taxon>Nematoda</taxon>
        <taxon>Chromadorea</taxon>
        <taxon>Rhabditida</taxon>
        <taxon>Spirurina</taxon>
        <taxon>Gnathostomatomorpha</taxon>
        <taxon>Gnathostomatoidea</taxon>
        <taxon>Gnathostomatidae</taxon>
        <taxon>Gnathostoma</taxon>
    </lineage>
</organism>
<comment type="caution">
    <text evidence="1">The sequence shown here is derived from an EMBL/GenBank/DDBJ whole genome shotgun (WGS) entry which is preliminary data.</text>
</comment>
<evidence type="ECO:0000313" key="2">
    <source>
        <dbReference type="Proteomes" id="UP001608902"/>
    </source>
</evidence>
<evidence type="ECO:0000313" key="1">
    <source>
        <dbReference type="EMBL" id="MFH4973824.1"/>
    </source>
</evidence>
<reference evidence="1 2" key="1">
    <citation type="submission" date="2024-08" db="EMBL/GenBank/DDBJ databases">
        <title>Gnathostoma spinigerum genome.</title>
        <authorList>
            <person name="Gonzalez-Bertolin B."/>
            <person name="Monzon S."/>
            <person name="Zaballos A."/>
            <person name="Jimenez P."/>
            <person name="Dekumyoy P."/>
            <person name="Varona S."/>
            <person name="Cuesta I."/>
            <person name="Sumanam S."/>
            <person name="Adisakwattana P."/>
            <person name="Gasser R.B."/>
            <person name="Hernandez-Gonzalez A."/>
            <person name="Young N.D."/>
            <person name="Perteguer M.J."/>
        </authorList>
    </citation>
    <scope>NUCLEOTIDE SEQUENCE [LARGE SCALE GENOMIC DNA]</scope>
    <source>
        <strain evidence="1">AL3</strain>
        <tissue evidence="1">Liver</tissue>
    </source>
</reference>
<dbReference type="AlphaFoldDB" id="A0ABD6E6P8"/>
<protein>
    <submittedName>
        <fullName evidence="1">Uncharacterized protein</fullName>
    </submittedName>
</protein>